<proteinExistence type="predicted"/>
<evidence type="ECO:0000313" key="2">
    <source>
        <dbReference type="Proteomes" id="UP000251795"/>
    </source>
</evidence>
<keyword evidence="2" id="KW-1185">Reference proteome</keyword>
<reference evidence="1 2" key="1">
    <citation type="submission" date="2018-04" db="EMBL/GenBank/DDBJ databases">
        <authorList>
            <person name="Go L.Y."/>
            <person name="Mitchell J.A."/>
        </authorList>
    </citation>
    <scope>NUCLEOTIDE SEQUENCE [LARGE SCALE GENOMIC DNA]</scope>
</reference>
<dbReference type="Proteomes" id="UP000251795">
    <property type="component" value="Segment"/>
</dbReference>
<organism evidence="1 2">
    <name type="scientific">Erwinia phage vB_EamM_Alexandra</name>
    <dbReference type="NCBI Taxonomy" id="2201424"/>
    <lineage>
        <taxon>Viruses</taxon>
        <taxon>Duplodnaviria</taxon>
        <taxon>Heunggongvirae</taxon>
        <taxon>Uroviricota</taxon>
        <taxon>Caudoviricetes</taxon>
        <taxon>Alexandravirus</taxon>
        <taxon>Alexandravirus alexandra</taxon>
    </lineage>
</organism>
<sequence>MSKRQDAIAVLKEFYFDHQRGFIRFSRSDDFLSAFQFHLDEIREVNIHRGEGVNETDGSFITVARVNIDLIGGGSAHSCVLHPVRGAEQLERLAAALLLLRDASCGLPYAKYEVKTIDTKFYLNPPVVRWPVETPAE</sequence>
<evidence type="ECO:0000313" key="1">
    <source>
        <dbReference type="EMBL" id="AWY08330.1"/>
    </source>
</evidence>
<protein>
    <submittedName>
        <fullName evidence="1">Uncharacterized protein</fullName>
    </submittedName>
</protein>
<dbReference type="EMBL" id="MH248138">
    <property type="protein sequence ID" value="AWY08330.1"/>
    <property type="molecule type" value="Genomic_DNA"/>
</dbReference>
<name>A0A2Z4QDH9_9CAUD</name>
<gene>
    <name evidence="1" type="ORF">Alexandra_50</name>
</gene>
<accession>A0A2Z4QDH9</accession>